<dbReference type="AlphaFoldDB" id="A0AA96WM07"/>
<accession>A0AA96WM07</accession>
<name>A0AA96WM07_9CYAN</name>
<dbReference type="InterPro" id="IPR046733">
    <property type="entry name" value="DUF6625"/>
</dbReference>
<reference evidence="1" key="1">
    <citation type="submission" date="2020-05" db="EMBL/GenBank/DDBJ databases">
        <authorList>
            <person name="Zhu T."/>
            <person name="Keshari N."/>
            <person name="Lu X."/>
        </authorList>
    </citation>
    <scope>NUCLEOTIDE SEQUENCE</scope>
    <source>
        <strain evidence="1">NK1-12</strain>
    </source>
</reference>
<dbReference type="Pfam" id="PF20330">
    <property type="entry name" value="DUF6625"/>
    <property type="match status" value="1"/>
</dbReference>
<organism evidence="1">
    <name type="scientific">Leptolyngbya sp. NK1-12</name>
    <dbReference type="NCBI Taxonomy" id="2547451"/>
    <lineage>
        <taxon>Bacteria</taxon>
        <taxon>Bacillati</taxon>
        <taxon>Cyanobacteriota</taxon>
        <taxon>Cyanophyceae</taxon>
        <taxon>Leptolyngbyales</taxon>
        <taxon>Leptolyngbyaceae</taxon>
        <taxon>Leptolyngbya group</taxon>
        <taxon>Leptolyngbya</taxon>
    </lineage>
</organism>
<dbReference type="EMBL" id="CP053587">
    <property type="protein sequence ID" value="WNZ27679.1"/>
    <property type="molecule type" value="Genomic_DNA"/>
</dbReference>
<dbReference type="RefSeq" id="WP_316436105.1">
    <property type="nucleotide sequence ID" value="NZ_CP053587.1"/>
</dbReference>
<sequence>MKKILLIIPYFGQWPEWFPFYLESCRWNPSIDWLFFTDCPLPNCTPPNIRFVNFTYPQYQQLISERLNISFTVEYPYKLCDVKPAYGLIHHEYLAGYDYFGFGDLDVIYGDIRGFYTDDILCHNTISTLQDRVSGHLFLLKNEDRWIHAFQQIPSWQQLMTHPQIQGVDEYWLTRVLKGYRLLPSALLKLWGLIDPYKRHHLFKERFASPLVEWPWMDGTYNYPDEWYWYQGKLTNEFGGEFLYLHFMNWKSSKYLPKRFGDKAAWETLPHLIDPALTDLSQGWCISSKGFTPLPAKATELFYSLAKH</sequence>
<proteinExistence type="predicted"/>
<evidence type="ECO:0000313" key="1">
    <source>
        <dbReference type="EMBL" id="WNZ27679.1"/>
    </source>
</evidence>
<protein>
    <submittedName>
        <fullName evidence="1">Uncharacterized protein</fullName>
    </submittedName>
</protein>
<gene>
    <name evidence="1" type="ORF">HJG54_33055</name>
</gene>